<dbReference type="AlphaFoldDB" id="A0A6N2Y828"/>
<keyword evidence="6" id="KW-0548">Nucleotidyltransferase</keyword>
<dbReference type="CDD" id="cd06127">
    <property type="entry name" value="DEDDh"/>
    <property type="match status" value="1"/>
</dbReference>
<dbReference type="RefSeq" id="WP_156624242.1">
    <property type="nucleotide sequence ID" value="NZ_CACRTO010000005.1"/>
</dbReference>
<dbReference type="InterPro" id="IPR036388">
    <property type="entry name" value="WH-like_DNA-bd_sf"/>
</dbReference>
<dbReference type="InterPro" id="IPR012337">
    <property type="entry name" value="RNaseH-like_sf"/>
</dbReference>
<dbReference type="Pfam" id="PF00929">
    <property type="entry name" value="RNase_T"/>
    <property type="match status" value="1"/>
</dbReference>
<dbReference type="GO" id="GO:0006260">
    <property type="term" value="P:DNA replication"/>
    <property type="evidence" value="ECO:0007669"/>
    <property type="project" value="InterPro"/>
</dbReference>
<proteinExistence type="predicted"/>
<dbReference type="GO" id="GO:0003887">
    <property type="term" value="F:DNA-directed DNA polymerase activity"/>
    <property type="evidence" value="ECO:0007669"/>
    <property type="project" value="UniProtKB-EC"/>
</dbReference>
<accession>A0A6N2Y828</accession>
<dbReference type="PANTHER" id="PTHR30231:SF4">
    <property type="entry name" value="PROTEIN NEN2"/>
    <property type="match status" value="1"/>
</dbReference>
<name>A0A6N2Y828_9CLOT</name>
<keyword evidence="4" id="KW-0175">Coiled coil</keyword>
<gene>
    <name evidence="6" type="primary">polC_1</name>
    <name evidence="6" type="ORF">CTLFYP3_00263</name>
</gene>
<protein>
    <submittedName>
        <fullName evidence="6">DNA polymerase III PolC-type</fullName>
        <ecNumber evidence="6">2.7.7.7</ecNumber>
    </submittedName>
</protein>
<dbReference type="SMART" id="SM00479">
    <property type="entry name" value="EXOIII"/>
    <property type="match status" value="1"/>
</dbReference>
<dbReference type="GO" id="GO:0003677">
    <property type="term" value="F:DNA binding"/>
    <property type="evidence" value="ECO:0007669"/>
    <property type="project" value="InterPro"/>
</dbReference>
<dbReference type="Gene3D" id="3.30.420.10">
    <property type="entry name" value="Ribonuclease H-like superfamily/Ribonuclease H"/>
    <property type="match status" value="1"/>
</dbReference>
<keyword evidence="1" id="KW-0540">Nuclease</keyword>
<evidence type="ECO:0000313" key="6">
    <source>
        <dbReference type="EMBL" id="VYT62106.1"/>
    </source>
</evidence>
<evidence type="ECO:0000256" key="3">
    <source>
        <dbReference type="ARBA" id="ARBA00022839"/>
    </source>
</evidence>
<evidence type="ECO:0000256" key="4">
    <source>
        <dbReference type="SAM" id="Coils"/>
    </source>
</evidence>
<dbReference type="PANTHER" id="PTHR30231">
    <property type="entry name" value="DNA POLYMERASE III SUBUNIT EPSILON"/>
    <property type="match status" value="1"/>
</dbReference>
<keyword evidence="3" id="KW-0269">Exonuclease</keyword>
<dbReference type="GO" id="GO:0008408">
    <property type="term" value="F:3'-5' exonuclease activity"/>
    <property type="evidence" value="ECO:0007669"/>
    <property type="project" value="TreeGrafter"/>
</dbReference>
<evidence type="ECO:0000259" key="5">
    <source>
        <dbReference type="SMART" id="SM00479"/>
    </source>
</evidence>
<dbReference type="EMBL" id="CACRTO010000005">
    <property type="protein sequence ID" value="VYT62106.1"/>
    <property type="molecule type" value="Genomic_DNA"/>
</dbReference>
<evidence type="ECO:0000256" key="1">
    <source>
        <dbReference type="ARBA" id="ARBA00022722"/>
    </source>
</evidence>
<dbReference type="InterPro" id="IPR006054">
    <property type="entry name" value="DnaQ"/>
</dbReference>
<dbReference type="InterPro" id="IPR013520">
    <property type="entry name" value="Ribonucl_H"/>
</dbReference>
<reference evidence="6" key="1">
    <citation type="submission" date="2019-11" db="EMBL/GenBank/DDBJ databases">
        <authorList>
            <person name="Feng L."/>
        </authorList>
    </citation>
    <scope>NUCLEOTIDE SEQUENCE</scope>
    <source>
        <strain evidence="6">CTertiumLFYP3</strain>
    </source>
</reference>
<feature type="domain" description="Exonuclease" evidence="5">
    <location>
        <begin position="54"/>
        <end position="224"/>
    </location>
</feature>
<dbReference type="SUPFAM" id="SSF64496">
    <property type="entry name" value="DNA-binding domain of intron-encoded endonucleases"/>
    <property type="match status" value="1"/>
</dbReference>
<dbReference type="SUPFAM" id="SSF53098">
    <property type="entry name" value="Ribonuclease H-like"/>
    <property type="match status" value="1"/>
</dbReference>
<dbReference type="FunFam" id="3.30.420.10:FF:000045">
    <property type="entry name" value="3'-5' exonuclease DinG"/>
    <property type="match status" value="1"/>
</dbReference>
<feature type="coiled-coil region" evidence="4">
    <location>
        <begin position="392"/>
        <end position="422"/>
    </location>
</feature>
<dbReference type="Gene3D" id="1.10.10.10">
    <property type="entry name" value="Winged helix-like DNA-binding domain superfamily/Winged helix DNA-binding domain"/>
    <property type="match status" value="1"/>
</dbReference>
<dbReference type="NCBIfam" id="TIGR00573">
    <property type="entry name" value="dnaq"/>
    <property type="match status" value="1"/>
</dbReference>
<dbReference type="InterPro" id="IPR003647">
    <property type="entry name" value="Intron_nuc_1_rpt"/>
</dbReference>
<keyword evidence="2" id="KW-0378">Hydrolase</keyword>
<sequence length="501" mass="56916">MGFFDIFKKKRNKSDVNLQDLSIENVEEHVVHQGNVSADVININSKTVEMLHRSFIAFDVETTGLNSEYDRIIELGAVRFIDGKPTEEFSTLVNPQINVPSAATKVNHITNQMLSTAPKENKVYPKLLDFLGEASQKKIIMCAHNASFDFRFLVSTLKRMGIDASFAYVDTLSLSRKYIKGLTNYKQGTIEKYLGLANDNAHRAISDAKICGEILCNILLELDEEINEQRRNKEGTNLSEEELEICGYIQKIIRDNGDDVSLIRYRKTSGNYIDVSCLYSFLKFKIAKKGKYIIIEKKATNGVEFSQEPCTKSEGGSDFVRVFFESPFELNKLSSYIVSSFKECYKAMNYYLDNGERARKSAEECIAMLTKIEDGEIEGLLSLAEQRRKNNIAIKQEKKRIIEEEQREKEENKKIKALAKQKKVSENINYNGGTCSNRERSGRGIIQLNDDGTIIKEYETIASAVRKTGINSKSIRDAAKGVQKHAGGFCWRYKDEVMKNE</sequence>
<organism evidence="6">
    <name type="scientific">Clostridium tertium</name>
    <dbReference type="NCBI Taxonomy" id="1559"/>
    <lineage>
        <taxon>Bacteria</taxon>
        <taxon>Bacillati</taxon>
        <taxon>Bacillota</taxon>
        <taxon>Clostridia</taxon>
        <taxon>Eubacteriales</taxon>
        <taxon>Clostridiaceae</taxon>
        <taxon>Clostridium</taxon>
    </lineage>
</organism>
<dbReference type="SMART" id="SM00497">
    <property type="entry name" value="IENR1"/>
    <property type="match status" value="1"/>
</dbReference>
<evidence type="ECO:0000256" key="2">
    <source>
        <dbReference type="ARBA" id="ARBA00022801"/>
    </source>
</evidence>
<dbReference type="EC" id="2.7.7.7" evidence="6"/>
<dbReference type="InterPro" id="IPR036397">
    <property type="entry name" value="RNaseH_sf"/>
</dbReference>
<keyword evidence="6" id="KW-0808">Transferase</keyword>